<dbReference type="EMBL" id="JAOQNN010000001">
    <property type="protein sequence ID" value="MCW2281209.1"/>
    <property type="molecule type" value="Genomic_DNA"/>
</dbReference>
<sequence length="433" mass="49126">MLGWRKNYRFEFSQADNIKEREIKHPSQLVNFIIGENQELMALNETGSIVISKIESSKKGEQILFAQRLVLPMSPQTDFDALLQPFYTKHPLDFDEGILESQEASFQVLQDSSPQLRSSEASDSMTPPSFYCEEEKGDYAPAPTIDLSDEQPEPQEALRRDQEVNIDAEEGHKIEKQSEETSASGHSEINVPTSTLLTEESVKAIVAKALEEKERQEELSKDEALTSESVSAEPFSSSEASADFLEDANVNEVIQRVKTEANQRLNAFIAQETAKINAEIERLDGREAIESTLSQRFEKEKAAQSEAIIQKIATEKAEALTQENARHERAVQSIEKKYETEQIHQLKTLQEETANQLSLAIKEEYERQTKQLHLILQGKMEELQLRQKAVNEGMKTTVAEVLEGFNRNHEAVIQRVERRKNSKDVISLHQRVG</sequence>
<feature type="region of interest" description="Disordered" evidence="2">
    <location>
        <begin position="211"/>
        <end position="239"/>
    </location>
</feature>
<evidence type="ECO:0000313" key="3">
    <source>
        <dbReference type="EMBL" id="MCW2281209.1"/>
    </source>
</evidence>
<feature type="region of interest" description="Disordered" evidence="2">
    <location>
        <begin position="107"/>
        <end position="190"/>
    </location>
</feature>
<name>A0AAW5TJB1_9LACT</name>
<evidence type="ECO:0000313" key="4">
    <source>
        <dbReference type="Proteomes" id="UP001207687"/>
    </source>
</evidence>
<feature type="compositionally biased region" description="Basic and acidic residues" evidence="2">
    <location>
        <begin position="156"/>
        <end position="179"/>
    </location>
</feature>
<dbReference type="AlphaFoldDB" id="A0AAW5TJB1"/>
<dbReference type="Proteomes" id="UP001207687">
    <property type="component" value="Unassembled WGS sequence"/>
</dbReference>
<reference evidence="3" key="1">
    <citation type="submission" date="2023-08" db="EMBL/GenBank/DDBJ databases">
        <title>Genomic analyses of the natural microbiome of Caenorhabditis elegans.</title>
        <authorList>
            <person name="Samuel B."/>
        </authorList>
    </citation>
    <scope>NUCLEOTIDE SEQUENCE</scope>
    <source>
        <strain evidence="3">BIGb0220</strain>
    </source>
</reference>
<gene>
    <name evidence="3" type="ORF">M2256_001667</name>
</gene>
<evidence type="ECO:0000256" key="1">
    <source>
        <dbReference type="SAM" id="Coils"/>
    </source>
</evidence>
<keyword evidence="1" id="KW-0175">Coiled coil</keyword>
<comment type="caution">
    <text evidence="3">The sequence shown here is derived from an EMBL/GenBank/DDBJ whole genome shotgun (WGS) entry which is preliminary data.</text>
</comment>
<accession>A0AAW5TJB1</accession>
<feature type="compositionally biased region" description="Low complexity" evidence="2">
    <location>
        <begin position="227"/>
        <end position="239"/>
    </location>
</feature>
<protein>
    <submittedName>
        <fullName evidence="3">Uncharacterized protein</fullName>
    </submittedName>
</protein>
<evidence type="ECO:0000256" key="2">
    <source>
        <dbReference type="SAM" id="MobiDB-lite"/>
    </source>
</evidence>
<dbReference type="RefSeq" id="WP_264653907.1">
    <property type="nucleotide sequence ID" value="NZ_JAOQNN010000001.1"/>
</dbReference>
<feature type="compositionally biased region" description="Polar residues" evidence="2">
    <location>
        <begin position="180"/>
        <end position="190"/>
    </location>
</feature>
<feature type="compositionally biased region" description="Basic and acidic residues" evidence="2">
    <location>
        <begin position="211"/>
        <end position="224"/>
    </location>
</feature>
<feature type="compositionally biased region" description="Polar residues" evidence="2">
    <location>
        <begin position="107"/>
        <end position="127"/>
    </location>
</feature>
<proteinExistence type="predicted"/>
<organism evidence="3 4">
    <name type="scientific">Lactococcus lactis</name>
    <dbReference type="NCBI Taxonomy" id="1358"/>
    <lineage>
        <taxon>Bacteria</taxon>
        <taxon>Bacillati</taxon>
        <taxon>Bacillota</taxon>
        <taxon>Bacilli</taxon>
        <taxon>Lactobacillales</taxon>
        <taxon>Streptococcaceae</taxon>
        <taxon>Lactococcus</taxon>
    </lineage>
</organism>
<feature type="coiled-coil region" evidence="1">
    <location>
        <begin position="310"/>
        <end position="337"/>
    </location>
</feature>